<evidence type="ECO:0000313" key="2">
    <source>
        <dbReference type="EMBL" id="ORC86684.1"/>
    </source>
</evidence>
<feature type="region of interest" description="Disordered" evidence="1">
    <location>
        <begin position="142"/>
        <end position="170"/>
    </location>
</feature>
<feature type="non-terminal residue" evidence="2">
    <location>
        <position position="1"/>
    </location>
</feature>
<sequence length="170" mass="19068">LRLDREFVELDESESEGHSVSSSSKNESISSSSNPLVVLLTDLFAPLPLQQRRKVLQMIGERWNISIRSSKSNSPKEVCDETIARLASKLNRVMMRKAEMLKGEHDIGEGTFIGSIGTNGSHRRSVISVTFDETVDLSRRRRSRLRSTAERNSLSTSTIESRPPPGFFFS</sequence>
<proteinExistence type="predicted"/>
<feature type="region of interest" description="Disordered" evidence="1">
    <location>
        <begin position="10"/>
        <end position="31"/>
    </location>
</feature>
<comment type="caution">
    <text evidence="2">The sequence shown here is derived from an EMBL/GenBank/DDBJ whole genome shotgun (WGS) entry which is preliminary data.</text>
</comment>
<dbReference type="OrthoDB" id="10491383at2759"/>
<keyword evidence="3" id="KW-1185">Reference proteome</keyword>
<organism evidence="2 3">
    <name type="scientific">Trypanosoma theileri</name>
    <dbReference type="NCBI Taxonomy" id="67003"/>
    <lineage>
        <taxon>Eukaryota</taxon>
        <taxon>Discoba</taxon>
        <taxon>Euglenozoa</taxon>
        <taxon>Kinetoplastea</taxon>
        <taxon>Metakinetoplastina</taxon>
        <taxon>Trypanosomatida</taxon>
        <taxon>Trypanosomatidae</taxon>
        <taxon>Trypanosoma</taxon>
    </lineage>
</organism>
<reference evidence="2 3" key="1">
    <citation type="submission" date="2017-03" db="EMBL/GenBank/DDBJ databases">
        <title>An alternative strategy for trypanosome survival in the mammalian bloodstream revealed through genome and transcriptome analysis of the ubiquitous bovine parasite Trypanosoma (Megatrypanum) theileri.</title>
        <authorList>
            <person name="Kelly S."/>
            <person name="Ivens A."/>
            <person name="Mott A."/>
            <person name="O'Neill E."/>
            <person name="Emms D."/>
            <person name="Macleod O."/>
            <person name="Voorheis P."/>
            <person name="Matthews J."/>
            <person name="Matthews K."/>
            <person name="Carrington M."/>
        </authorList>
    </citation>
    <scope>NUCLEOTIDE SEQUENCE [LARGE SCALE GENOMIC DNA]</scope>
    <source>
        <strain evidence="2">Edinburgh</strain>
    </source>
</reference>
<dbReference type="Proteomes" id="UP000192257">
    <property type="component" value="Unassembled WGS sequence"/>
</dbReference>
<name>A0A1X0NPR2_9TRYP</name>
<evidence type="ECO:0000313" key="3">
    <source>
        <dbReference type="Proteomes" id="UP000192257"/>
    </source>
</evidence>
<feature type="compositionally biased region" description="Polar residues" evidence="1">
    <location>
        <begin position="150"/>
        <end position="160"/>
    </location>
</feature>
<dbReference type="EMBL" id="NBCO01000026">
    <property type="protein sequence ID" value="ORC86684.1"/>
    <property type="molecule type" value="Genomic_DNA"/>
</dbReference>
<dbReference type="VEuPathDB" id="TriTrypDB:TM35_000261360"/>
<keyword evidence="2" id="KW-0675">Receptor</keyword>
<feature type="compositionally biased region" description="Low complexity" evidence="1">
    <location>
        <begin position="18"/>
        <end position="31"/>
    </location>
</feature>
<dbReference type="RefSeq" id="XP_028880750.1">
    <property type="nucleotide sequence ID" value="XM_029027873.1"/>
</dbReference>
<evidence type="ECO:0000256" key="1">
    <source>
        <dbReference type="SAM" id="MobiDB-lite"/>
    </source>
</evidence>
<dbReference type="GeneID" id="39987653"/>
<gene>
    <name evidence="2" type="ORF">TM35_000261360</name>
</gene>
<protein>
    <submittedName>
        <fullName evidence="2">Putative receptor-type adenylate cyclase GRESAG 4</fullName>
    </submittedName>
</protein>
<accession>A0A1X0NPR2</accession>
<dbReference type="AlphaFoldDB" id="A0A1X0NPR2"/>